<keyword evidence="1" id="KW-1133">Transmembrane helix</keyword>
<dbReference type="RefSeq" id="WP_121205772.1">
    <property type="nucleotide sequence ID" value="NZ_RBZP01000021.1"/>
</dbReference>
<dbReference type="GO" id="GO:0016020">
    <property type="term" value="C:membrane"/>
    <property type="evidence" value="ECO:0007669"/>
    <property type="project" value="InterPro"/>
</dbReference>
<organism evidence="2 3">
    <name type="scientific">Oceanobacillus halophilus</name>
    <dbReference type="NCBI Taxonomy" id="930130"/>
    <lineage>
        <taxon>Bacteria</taxon>
        <taxon>Bacillati</taxon>
        <taxon>Bacillota</taxon>
        <taxon>Bacilli</taxon>
        <taxon>Bacillales</taxon>
        <taxon>Bacillaceae</taxon>
        <taxon>Oceanobacillus</taxon>
    </lineage>
</organism>
<comment type="caution">
    <text evidence="2">The sequence shown here is derived from an EMBL/GenBank/DDBJ whole genome shotgun (WGS) entry which is preliminary data.</text>
</comment>
<gene>
    <name evidence="2" type="ORF">D8M06_16960</name>
</gene>
<dbReference type="Pfam" id="PF04186">
    <property type="entry name" value="FxsA"/>
    <property type="match status" value="1"/>
</dbReference>
<protein>
    <submittedName>
        <fullName evidence="2">FxsA family protein</fullName>
    </submittedName>
</protein>
<dbReference type="OrthoDB" id="9792788at2"/>
<keyword evidence="1" id="KW-0812">Transmembrane</keyword>
<proteinExistence type="predicted"/>
<name>A0A494ZUC8_9BACI</name>
<evidence type="ECO:0000313" key="3">
    <source>
        <dbReference type="Proteomes" id="UP000269301"/>
    </source>
</evidence>
<dbReference type="PANTHER" id="PTHR35335:SF1">
    <property type="entry name" value="UPF0716 PROTEIN FXSA"/>
    <property type="match status" value="1"/>
</dbReference>
<dbReference type="AlphaFoldDB" id="A0A494ZUC8"/>
<sequence length="130" mass="14841">MLRWLFLLLLILPASEIGVFLWVGGIIGPWWVVLLILFTGAVGVTIARIQGMETWNRARMIMNQGQAPTEQIIDGVCIFIGAVFLFSPGFITDTVGFVFVLPITRRPLKRFIFNVIKRKMDNGTIIYRKW</sequence>
<reference evidence="2 3" key="1">
    <citation type="journal article" date="2016" name="Int. J. Syst. Evol. Microbiol.">
        <title>Oceanobacillus halophilus sp. nov., a novel moderately halophilic bacterium from a hypersaline lake.</title>
        <authorList>
            <person name="Amoozegar M.A."/>
            <person name="Bagheri M."/>
            <person name="Makhdoumi A."/>
            <person name="Nikou M.M."/>
            <person name="Fazeli S.A.S."/>
            <person name="Schumann P."/>
            <person name="Sproer C."/>
            <person name="Sanchez-Porro C."/>
            <person name="Ventosa A."/>
        </authorList>
    </citation>
    <scope>NUCLEOTIDE SEQUENCE [LARGE SCALE GENOMIC DNA]</scope>
    <source>
        <strain evidence="2 3">DSM 23996</strain>
    </source>
</reference>
<feature type="transmembrane region" description="Helical" evidence="1">
    <location>
        <begin position="28"/>
        <end position="51"/>
    </location>
</feature>
<dbReference type="InterPro" id="IPR007313">
    <property type="entry name" value="FxsA"/>
</dbReference>
<evidence type="ECO:0000313" key="2">
    <source>
        <dbReference type="EMBL" id="RKQ29905.1"/>
    </source>
</evidence>
<feature type="transmembrane region" description="Helical" evidence="1">
    <location>
        <begin position="72"/>
        <end position="91"/>
    </location>
</feature>
<evidence type="ECO:0000256" key="1">
    <source>
        <dbReference type="SAM" id="Phobius"/>
    </source>
</evidence>
<dbReference type="NCBIfam" id="NF008528">
    <property type="entry name" value="PRK11463.1-2"/>
    <property type="match status" value="1"/>
</dbReference>
<accession>A0A494ZUC8</accession>
<dbReference type="EMBL" id="RBZP01000021">
    <property type="protein sequence ID" value="RKQ29905.1"/>
    <property type="molecule type" value="Genomic_DNA"/>
</dbReference>
<dbReference type="Proteomes" id="UP000269301">
    <property type="component" value="Unassembled WGS sequence"/>
</dbReference>
<dbReference type="PANTHER" id="PTHR35335">
    <property type="entry name" value="UPF0716 PROTEIN FXSA"/>
    <property type="match status" value="1"/>
</dbReference>
<keyword evidence="1" id="KW-0472">Membrane</keyword>
<keyword evidence="3" id="KW-1185">Reference proteome</keyword>